<dbReference type="InterPro" id="IPR010730">
    <property type="entry name" value="HET"/>
</dbReference>
<reference evidence="2 3" key="1">
    <citation type="journal article" date="2016" name="PLoS Pathog.">
        <title>Biosynthesis of antibiotic leucinostatins in bio-control fungus Purpureocillium lilacinum and their inhibition on phytophthora revealed by genome mining.</title>
        <authorList>
            <person name="Wang G."/>
            <person name="Liu Z."/>
            <person name="Lin R."/>
            <person name="Li E."/>
            <person name="Mao Z."/>
            <person name="Ling J."/>
            <person name="Yang Y."/>
            <person name="Yin W.B."/>
            <person name="Xie B."/>
        </authorList>
    </citation>
    <scope>NUCLEOTIDE SEQUENCE [LARGE SCALE GENOMIC DNA]</scope>
    <source>
        <strain evidence="2">170</strain>
    </source>
</reference>
<evidence type="ECO:0000313" key="2">
    <source>
        <dbReference type="EMBL" id="OAQ61514.1"/>
    </source>
</evidence>
<dbReference type="GeneID" id="28851891"/>
<dbReference type="Pfam" id="PF06985">
    <property type="entry name" value="HET"/>
    <property type="match status" value="1"/>
</dbReference>
<feature type="domain" description="Heterokaryon incompatibility" evidence="1">
    <location>
        <begin position="215"/>
        <end position="375"/>
    </location>
</feature>
<accession>A0A179F7Q7</accession>
<dbReference type="Proteomes" id="UP000078397">
    <property type="component" value="Unassembled WGS sequence"/>
</dbReference>
<dbReference type="KEGG" id="pchm:VFPPC_09342"/>
<dbReference type="EMBL" id="LSBJ02000007">
    <property type="protein sequence ID" value="OAQ61514.1"/>
    <property type="molecule type" value="Genomic_DNA"/>
</dbReference>
<evidence type="ECO:0000259" key="1">
    <source>
        <dbReference type="Pfam" id="PF06985"/>
    </source>
</evidence>
<dbReference type="STRING" id="1380566.A0A179F7Q7"/>
<protein>
    <submittedName>
        <fullName evidence="2">Heterokaryon incompatibility protein</fullName>
    </submittedName>
</protein>
<dbReference type="RefSeq" id="XP_018139218.1">
    <property type="nucleotide sequence ID" value="XM_018287897.1"/>
</dbReference>
<evidence type="ECO:0000313" key="3">
    <source>
        <dbReference type="Proteomes" id="UP000078397"/>
    </source>
</evidence>
<proteinExistence type="predicted"/>
<name>A0A179F7Q7_METCM</name>
<dbReference type="PANTHER" id="PTHR33112:SF12">
    <property type="entry name" value="HETEROKARYON INCOMPATIBILITY DOMAIN-CONTAINING PROTEIN"/>
    <property type="match status" value="1"/>
</dbReference>
<dbReference type="OrthoDB" id="5135333at2759"/>
<sequence length="710" mass="79318">MDSPTDPVVSGMISRIEELANETLSKVDRNPTGSKEQHCSKYLVEAVDRCRRVLIHCVKTYDRIERKKEAAEQAETFFPSMQHILDAGVFAELMYSTSLTDRSFHGKFLQLEELAASIDKICGQYVPHAGSNTRPAPPNEYWTRMEGLIDYVLKPGELGPWINLDEVRGWITRCEKDHGHCKVSEANQQIFQARPTWLVDVRRMCLVKSEPGQRYVALSYLCATDGFKTTKNNIADLQKPGTLQNIAEAGIDGKKITPTVLHAIQLTACLGENYLWVDSLCLTHDDQPLLHQELVNMGSIFTNAAFTIVVPSTPASSGLYGIQDVTPSIAKRQYHRPLWWEKPSNVSKRIEEQQKVLLSQGWGSPWRKRAWTYQEHMFSRKLLILDENSATWNCHCQVYFEGVTAPDRPCGKYEANGQGWKLTNAKFKDYATHVSSYNTRLLTHEKESLQAFGGIMSTLQAGWGGSWVSGLPSVFFDLALLWYNEKPLKKRVATKSGLLAPTWSWAVWQGEVSFLDELKGKDWIKSLADWKFGTATGRNWTPVAGLQNSSAGQEGHANRPVDAGIANAMAGLDISEGSTADVASALSKLHLDDSQTPSTIYFTPFLLSAKVQLLKLHVMEFSTAGIPLVNKDDECIGMITPHETITSKTDVKNIVVEVVSVSEMCIDGMELYNVLWIERVDGIAFRKGVGRVVKEMWVGLKAEVVDLVLG</sequence>
<keyword evidence="3" id="KW-1185">Reference proteome</keyword>
<gene>
    <name evidence="2" type="ORF">VFPPC_09342</name>
</gene>
<comment type="caution">
    <text evidence="2">The sequence shown here is derived from an EMBL/GenBank/DDBJ whole genome shotgun (WGS) entry which is preliminary data.</text>
</comment>
<dbReference type="PANTHER" id="PTHR33112">
    <property type="entry name" value="DOMAIN PROTEIN, PUTATIVE-RELATED"/>
    <property type="match status" value="1"/>
</dbReference>
<dbReference type="AlphaFoldDB" id="A0A179F7Q7"/>
<organism evidence="2 3">
    <name type="scientific">Pochonia chlamydosporia 170</name>
    <dbReference type="NCBI Taxonomy" id="1380566"/>
    <lineage>
        <taxon>Eukaryota</taxon>
        <taxon>Fungi</taxon>
        <taxon>Dikarya</taxon>
        <taxon>Ascomycota</taxon>
        <taxon>Pezizomycotina</taxon>
        <taxon>Sordariomycetes</taxon>
        <taxon>Hypocreomycetidae</taxon>
        <taxon>Hypocreales</taxon>
        <taxon>Clavicipitaceae</taxon>
        <taxon>Pochonia</taxon>
    </lineage>
</organism>